<dbReference type="PANTHER" id="PTHR21540">
    <property type="entry name" value="RING FINGER AND SWIM DOMAIN-CONTAINING PROTEIN 2"/>
    <property type="match status" value="1"/>
</dbReference>
<evidence type="ECO:0000313" key="3">
    <source>
        <dbReference type="Proteomes" id="UP000256690"/>
    </source>
</evidence>
<feature type="region of interest" description="Disordered" evidence="1">
    <location>
        <begin position="215"/>
        <end position="297"/>
    </location>
</feature>
<evidence type="ECO:0000256" key="1">
    <source>
        <dbReference type="SAM" id="MobiDB-lite"/>
    </source>
</evidence>
<feature type="region of interest" description="Disordered" evidence="1">
    <location>
        <begin position="325"/>
        <end position="358"/>
    </location>
</feature>
<feature type="compositionally biased region" description="Low complexity" evidence="1">
    <location>
        <begin position="333"/>
        <end position="350"/>
    </location>
</feature>
<evidence type="ECO:0000313" key="2">
    <source>
        <dbReference type="EMBL" id="RDW90615.1"/>
    </source>
</evidence>
<dbReference type="RefSeq" id="XP_026607569.1">
    <property type="nucleotide sequence ID" value="XM_026744406.1"/>
</dbReference>
<dbReference type="SUPFAM" id="SSF57850">
    <property type="entry name" value="RING/U-box"/>
    <property type="match status" value="1"/>
</dbReference>
<gene>
    <name evidence="2" type="ORF">DSM5745_02390</name>
</gene>
<dbReference type="InterPro" id="IPR039903">
    <property type="entry name" value="Zswim2"/>
</dbReference>
<dbReference type="InterPro" id="IPR013083">
    <property type="entry name" value="Znf_RING/FYVE/PHD"/>
</dbReference>
<feature type="compositionally biased region" description="Basic and acidic residues" evidence="1">
    <location>
        <begin position="216"/>
        <end position="229"/>
    </location>
</feature>
<keyword evidence="3" id="KW-1185">Reference proteome</keyword>
<dbReference type="PANTHER" id="PTHR21540:SF0">
    <property type="entry name" value="PHD FAMILY PROTEIN"/>
    <property type="match status" value="1"/>
</dbReference>
<dbReference type="Gene3D" id="3.30.40.10">
    <property type="entry name" value="Zinc/RING finger domain, C3HC4 (zinc finger)"/>
    <property type="match status" value="1"/>
</dbReference>
<dbReference type="EMBL" id="PVWQ01000002">
    <property type="protein sequence ID" value="RDW90615.1"/>
    <property type="molecule type" value="Genomic_DNA"/>
</dbReference>
<dbReference type="STRING" id="1810919.A0A3D8SWD7"/>
<accession>A0A3D8SWD7</accession>
<sequence length="494" mass="55278">MFTAIPRPERTMPPALLDHHPLLDYLFFFDTSLDTQCAGYDYTHSRPRRCNAITSEQDQAEAIRLLTKAAADFHSGRMERIGSTLAELAPHVLCPRVSHQAQAPGLVARWTRDAEMFMAGYGAMSELRARDPFADTSRIVGGADADATTSTNETWRERVFRGVWEILDRVRWTHRQLVPRLPRFTSPEQSRDEHEQMPVSDFNWDYSPEYAYENGNGHEHDYSYEHESESASNARATTVRTSTESDPEPSHTPAVPWDIPAEPTLRLRDSQWGLPPSPPRASALVNPPSPQRDTASKPNTVYALRHPIDGDCSICFTSLLEHPYDTDSDSDADAPSTGRDMATDTGTGTDAESEQLAISLSPPHSIHRWYDTDTGEWGYTDATGEQFAFHALSSRPHEVKNTQDALSAKPLVPELSWCQTGCGVNYHKQCIDRWTALAPLATCPTCRRAWVGQGLGRTHTHTHAHTHGSGYGHGNRPRHRAISYSFPSPPWQGW</sequence>
<name>A0A3D8SWD7_9EURO</name>
<dbReference type="AlphaFoldDB" id="A0A3D8SWD7"/>
<comment type="caution">
    <text evidence="2">The sequence shown here is derived from an EMBL/GenBank/DDBJ whole genome shotgun (WGS) entry which is preliminary data.</text>
</comment>
<dbReference type="GeneID" id="38112760"/>
<feature type="compositionally biased region" description="Polar residues" evidence="1">
    <location>
        <begin position="233"/>
        <end position="244"/>
    </location>
</feature>
<dbReference type="Proteomes" id="UP000256690">
    <property type="component" value="Unassembled WGS sequence"/>
</dbReference>
<organism evidence="2 3">
    <name type="scientific">Aspergillus mulundensis</name>
    <dbReference type="NCBI Taxonomy" id="1810919"/>
    <lineage>
        <taxon>Eukaryota</taxon>
        <taxon>Fungi</taxon>
        <taxon>Dikarya</taxon>
        <taxon>Ascomycota</taxon>
        <taxon>Pezizomycotina</taxon>
        <taxon>Eurotiomycetes</taxon>
        <taxon>Eurotiomycetidae</taxon>
        <taxon>Eurotiales</taxon>
        <taxon>Aspergillaceae</taxon>
        <taxon>Aspergillus</taxon>
        <taxon>Aspergillus subgen. Nidulantes</taxon>
    </lineage>
</organism>
<evidence type="ECO:0008006" key="4">
    <source>
        <dbReference type="Google" id="ProtNLM"/>
    </source>
</evidence>
<protein>
    <recommendedName>
        <fullName evidence="4">RING-type domain-containing protein</fullName>
    </recommendedName>
</protein>
<dbReference type="OrthoDB" id="8062037at2759"/>
<dbReference type="GO" id="GO:0061630">
    <property type="term" value="F:ubiquitin protein ligase activity"/>
    <property type="evidence" value="ECO:0007669"/>
    <property type="project" value="InterPro"/>
</dbReference>
<proteinExistence type="predicted"/>
<reference evidence="2 3" key="1">
    <citation type="journal article" date="2018" name="IMA Fungus">
        <title>IMA Genome-F 9: Draft genome sequence of Annulohypoxylon stygium, Aspergillus mulundensis, Berkeleyomyces basicola (syn. Thielaviopsis basicola), Ceratocystis smalleyi, two Cercospora beticola strains, Coleophoma cylindrospora, Fusarium fracticaudum, Phialophora cf. hyalina, and Morchella septimelata.</title>
        <authorList>
            <person name="Wingfield B.D."/>
            <person name="Bills G.F."/>
            <person name="Dong Y."/>
            <person name="Huang W."/>
            <person name="Nel W.J."/>
            <person name="Swalarsk-Parry B.S."/>
            <person name="Vaghefi N."/>
            <person name="Wilken P.M."/>
            <person name="An Z."/>
            <person name="de Beer Z.W."/>
            <person name="De Vos L."/>
            <person name="Chen L."/>
            <person name="Duong T.A."/>
            <person name="Gao Y."/>
            <person name="Hammerbacher A."/>
            <person name="Kikkert J.R."/>
            <person name="Li Y."/>
            <person name="Li H."/>
            <person name="Li K."/>
            <person name="Li Q."/>
            <person name="Liu X."/>
            <person name="Ma X."/>
            <person name="Naidoo K."/>
            <person name="Pethybridge S.J."/>
            <person name="Sun J."/>
            <person name="Steenkamp E.T."/>
            <person name="van der Nest M.A."/>
            <person name="van Wyk S."/>
            <person name="Wingfield M.J."/>
            <person name="Xiong C."/>
            <person name="Yue Q."/>
            <person name="Zhang X."/>
        </authorList>
    </citation>
    <scope>NUCLEOTIDE SEQUENCE [LARGE SCALE GENOMIC DNA]</scope>
    <source>
        <strain evidence="2 3">DSM 5745</strain>
    </source>
</reference>